<protein>
    <recommendedName>
        <fullName evidence="2 8">Carbonic anhydrase</fullName>
        <ecNumber evidence="2 8">4.2.1.1</ecNumber>
    </recommendedName>
    <alternativeName>
        <fullName evidence="8">Carbonate dehydratase</fullName>
    </alternativeName>
</protein>
<dbReference type="PANTHER" id="PTHR11002">
    <property type="entry name" value="CARBONIC ANHYDRASE"/>
    <property type="match status" value="1"/>
</dbReference>
<dbReference type="InterPro" id="IPR001765">
    <property type="entry name" value="Carbonic_anhydrase"/>
</dbReference>
<comment type="caution">
    <text evidence="9">The sequence shown here is derived from an EMBL/GenBank/DDBJ whole genome shotgun (WGS) entry which is preliminary data.</text>
</comment>
<dbReference type="Proteomes" id="UP000634004">
    <property type="component" value="Unassembled WGS sequence"/>
</dbReference>
<accession>A0A8J3CKT5</accession>
<comment type="function">
    <text evidence="8">Reversible hydration of carbon dioxide.</text>
</comment>
<dbReference type="PROSITE" id="PS51257">
    <property type="entry name" value="PROKAR_LIPOPROTEIN"/>
    <property type="match status" value="1"/>
</dbReference>
<evidence type="ECO:0000256" key="4">
    <source>
        <dbReference type="ARBA" id="ARBA00022833"/>
    </source>
</evidence>
<evidence type="ECO:0000256" key="3">
    <source>
        <dbReference type="ARBA" id="ARBA00022723"/>
    </source>
</evidence>
<dbReference type="SUPFAM" id="SSF53056">
    <property type="entry name" value="beta-carbonic anhydrase, cab"/>
    <property type="match status" value="1"/>
</dbReference>
<dbReference type="Gene3D" id="3.40.1050.10">
    <property type="entry name" value="Carbonic anhydrase"/>
    <property type="match status" value="1"/>
</dbReference>
<feature type="binding site" evidence="7">
    <location>
        <position position="84"/>
    </location>
    <ligand>
        <name>Zn(2+)</name>
        <dbReference type="ChEBI" id="CHEBI:29105"/>
    </ligand>
</feature>
<feature type="binding site" evidence="7">
    <location>
        <position position="23"/>
    </location>
    <ligand>
        <name>Zn(2+)</name>
        <dbReference type="ChEBI" id="CHEBI:29105"/>
    </ligand>
</feature>
<dbReference type="EC" id="4.2.1.1" evidence="2 8"/>
<keyword evidence="3 7" id="KW-0479">Metal-binding</keyword>
<feature type="binding site" evidence="7">
    <location>
        <position position="87"/>
    </location>
    <ligand>
        <name>Zn(2+)</name>
        <dbReference type="ChEBI" id="CHEBI:29105"/>
    </ligand>
</feature>
<keyword evidence="4 7" id="KW-0862">Zinc</keyword>
<dbReference type="InterPro" id="IPR015892">
    <property type="entry name" value="Carbonic_anhydrase_CS"/>
</dbReference>
<evidence type="ECO:0000256" key="6">
    <source>
        <dbReference type="ARBA" id="ARBA00048348"/>
    </source>
</evidence>
<dbReference type="Pfam" id="PF00484">
    <property type="entry name" value="Pro_CA"/>
    <property type="match status" value="1"/>
</dbReference>
<evidence type="ECO:0000313" key="9">
    <source>
        <dbReference type="EMBL" id="GHA82633.1"/>
    </source>
</evidence>
<dbReference type="GO" id="GO:0008270">
    <property type="term" value="F:zinc ion binding"/>
    <property type="evidence" value="ECO:0007669"/>
    <property type="project" value="UniProtKB-UniRule"/>
</dbReference>
<dbReference type="GO" id="GO:0015976">
    <property type="term" value="P:carbon utilization"/>
    <property type="evidence" value="ECO:0007669"/>
    <property type="project" value="InterPro"/>
</dbReference>
<name>A0A8J3CKT5_9PROT</name>
<dbReference type="SMART" id="SM00947">
    <property type="entry name" value="Pro_CA"/>
    <property type="match status" value="1"/>
</dbReference>
<comment type="catalytic activity">
    <reaction evidence="6 8">
        <text>hydrogencarbonate + H(+) = CO2 + H2O</text>
        <dbReference type="Rhea" id="RHEA:10748"/>
        <dbReference type="ChEBI" id="CHEBI:15377"/>
        <dbReference type="ChEBI" id="CHEBI:15378"/>
        <dbReference type="ChEBI" id="CHEBI:16526"/>
        <dbReference type="ChEBI" id="CHEBI:17544"/>
        <dbReference type="EC" id="4.2.1.1"/>
    </reaction>
</comment>
<feature type="binding site" evidence="7">
    <location>
        <position position="25"/>
    </location>
    <ligand>
        <name>Zn(2+)</name>
        <dbReference type="ChEBI" id="CHEBI:29105"/>
    </ligand>
</feature>
<sequence length="186" mass="20002">MQKDLYERLGTTGQSPHVMLISCADSRVDPSDIFQAFPGEMFVLRNVANIVPPAEMETQTPSTAAALEYAVNILKVSVIVVMGHESCGGIQGCLSGITDGYVGAWINHLSSARDRIAARGLAPEVAQTELELEGVRQSLGNLMSYDFIREAVEAGTLKLQGAHFSIISAKLLMMDLSGNFDEVSPD</sequence>
<evidence type="ECO:0000256" key="8">
    <source>
        <dbReference type="RuleBase" id="RU003956"/>
    </source>
</evidence>
<gene>
    <name evidence="9" type="primary">cah</name>
    <name evidence="9" type="ORF">GCM10009069_02270</name>
</gene>
<evidence type="ECO:0000256" key="5">
    <source>
        <dbReference type="ARBA" id="ARBA00023239"/>
    </source>
</evidence>
<comment type="similarity">
    <text evidence="1 8">Belongs to the beta-class carbonic anhydrase family.</text>
</comment>
<keyword evidence="5 8" id="KW-0456">Lyase</keyword>
<proteinExistence type="inferred from homology"/>
<evidence type="ECO:0000313" key="10">
    <source>
        <dbReference type="Proteomes" id="UP000634004"/>
    </source>
</evidence>
<comment type="cofactor">
    <cofactor evidence="7">
        <name>Zn(2+)</name>
        <dbReference type="ChEBI" id="CHEBI:29105"/>
    </cofactor>
    <text evidence="7">Binds 1 zinc ion per subunit.</text>
</comment>
<dbReference type="PANTHER" id="PTHR11002:SF76">
    <property type="entry name" value="CARBONIC ANHYDRASE"/>
    <property type="match status" value="1"/>
</dbReference>
<dbReference type="InterPro" id="IPR036874">
    <property type="entry name" value="Carbonic_anhydrase_sf"/>
</dbReference>
<reference evidence="9" key="1">
    <citation type="journal article" date="2014" name="Int. J. Syst. Evol. Microbiol.">
        <title>Complete genome sequence of Corynebacterium casei LMG S-19264T (=DSM 44701T), isolated from a smear-ripened cheese.</title>
        <authorList>
            <consortium name="US DOE Joint Genome Institute (JGI-PGF)"/>
            <person name="Walter F."/>
            <person name="Albersmeier A."/>
            <person name="Kalinowski J."/>
            <person name="Ruckert C."/>
        </authorList>
    </citation>
    <scope>NUCLEOTIDE SEQUENCE</scope>
    <source>
        <strain evidence="9">KCTC 32513</strain>
    </source>
</reference>
<dbReference type="PROSITE" id="PS00705">
    <property type="entry name" value="PROK_CO2_ANHYDRASE_2"/>
    <property type="match status" value="1"/>
</dbReference>
<dbReference type="PROSITE" id="PS00704">
    <property type="entry name" value="PROK_CO2_ANHYDRASE_1"/>
    <property type="match status" value="1"/>
</dbReference>
<dbReference type="AlphaFoldDB" id="A0A8J3CKT5"/>
<organism evidence="9 10">
    <name type="scientific">Algimonas arctica</name>
    <dbReference type="NCBI Taxonomy" id="1479486"/>
    <lineage>
        <taxon>Bacteria</taxon>
        <taxon>Pseudomonadati</taxon>
        <taxon>Pseudomonadota</taxon>
        <taxon>Alphaproteobacteria</taxon>
        <taxon>Maricaulales</taxon>
        <taxon>Robiginitomaculaceae</taxon>
        <taxon>Algimonas</taxon>
    </lineage>
</organism>
<keyword evidence="10" id="KW-1185">Reference proteome</keyword>
<evidence type="ECO:0000256" key="7">
    <source>
        <dbReference type="PIRSR" id="PIRSR601765-1"/>
    </source>
</evidence>
<reference evidence="9" key="2">
    <citation type="submission" date="2020-09" db="EMBL/GenBank/DDBJ databases">
        <authorList>
            <person name="Sun Q."/>
            <person name="Kim S."/>
        </authorList>
    </citation>
    <scope>NUCLEOTIDE SEQUENCE</scope>
    <source>
        <strain evidence="9">KCTC 32513</strain>
    </source>
</reference>
<dbReference type="EMBL" id="BMZH01000001">
    <property type="protein sequence ID" value="GHA82633.1"/>
    <property type="molecule type" value="Genomic_DNA"/>
</dbReference>
<dbReference type="GO" id="GO:0004089">
    <property type="term" value="F:carbonate dehydratase activity"/>
    <property type="evidence" value="ECO:0007669"/>
    <property type="project" value="UniProtKB-UniRule"/>
</dbReference>
<evidence type="ECO:0000256" key="1">
    <source>
        <dbReference type="ARBA" id="ARBA00006217"/>
    </source>
</evidence>
<evidence type="ECO:0000256" key="2">
    <source>
        <dbReference type="ARBA" id="ARBA00012925"/>
    </source>
</evidence>